<evidence type="ECO:0000313" key="1">
    <source>
        <dbReference type="EMBL" id="MEA5476313.1"/>
    </source>
</evidence>
<keyword evidence="2" id="KW-1185">Reference proteome</keyword>
<gene>
    <name evidence="1" type="ORF">VB774_01655</name>
</gene>
<dbReference type="RefSeq" id="WP_323259309.1">
    <property type="nucleotide sequence ID" value="NZ_JAYGIE010000004.1"/>
</dbReference>
<organism evidence="1 2">
    <name type="scientific">Pseudanabaena galeata UHCC 0370</name>
    <dbReference type="NCBI Taxonomy" id="3110310"/>
    <lineage>
        <taxon>Bacteria</taxon>
        <taxon>Bacillati</taxon>
        <taxon>Cyanobacteriota</taxon>
        <taxon>Cyanophyceae</taxon>
        <taxon>Pseudanabaenales</taxon>
        <taxon>Pseudanabaenaceae</taxon>
        <taxon>Pseudanabaena</taxon>
    </lineage>
</organism>
<dbReference type="Proteomes" id="UP001301388">
    <property type="component" value="Unassembled WGS sequence"/>
</dbReference>
<comment type="caution">
    <text evidence="1">The sequence shown here is derived from an EMBL/GenBank/DDBJ whole genome shotgun (WGS) entry which is preliminary data.</text>
</comment>
<accession>A0ABU5TE40</accession>
<evidence type="ECO:0000313" key="2">
    <source>
        <dbReference type="Proteomes" id="UP001301388"/>
    </source>
</evidence>
<reference evidence="1 2" key="1">
    <citation type="submission" date="2023-12" db="EMBL/GenBank/DDBJ databases">
        <title>Baltic Sea Cyanobacteria.</title>
        <authorList>
            <person name="Delbaje E."/>
            <person name="Fewer D.P."/>
            <person name="Shishido T.K."/>
        </authorList>
    </citation>
    <scope>NUCLEOTIDE SEQUENCE [LARGE SCALE GENOMIC DNA]</scope>
    <source>
        <strain evidence="1 2">UHCC 0370</strain>
    </source>
</reference>
<dbReference type="EMBL" id="JAYGIE010000004">
    <property type="protein sequence ID" value="MEA5476313.1"/>
    <property type="molecule type" value="Genomic_DNA"/>
</dbReference>
<sequence>MQRNASISSQQLVNNDGLRDPILRLIPTTLGCVAKSQIFGGAAAPRYQTK</sequence>
<protein>
    <submittedName>
        <fullName evidence="1">Uncharacterized protein</fullName>
    </submittedName>
</protein>
<proteinExistence type="predicted"/>
<name>A0ABU5TE40_9CYAN</name>